<protein>
    <submittedName>
        <fullName evidence="3">YceI family protein</fullName>
    </submittedName>
</protein>
<accession>A0ABV6XXS1</accession>
<dbReference type="InterPro" id="IPR036761">
    <property type="entry name" value="TTHA0802/YceI-like_sf"/>
</dbReference>
<sequence length="180" mass="18807">MKIQPMTKPGTPVPVTVPPAGDYVIDPSRSTIDFTTKHMFGLGTVTGTFTLRSGRITVATPTIASGAVVVADAASFSSGHRGRDEKVLSGAFLDSASYQEINFASAGAVNIDGRWTLRGTLTAHGEDAPVEFTVIESAVEGGTLRVVATATVDRHAHGITAMKGMAGRYLQLTATVHAHQ</sequence>
<name>A0ABV6XXS1_9ACTN</name>
<evidence type="ECO:0000313" key="3">
    <source>
        <dbReference type="EMBL" id="MFC1443073.1"/>
    </source>
</evidence>
<comment type="caution">
    <text evidence="3">The sequence shown here is derived from an EMBL/GenBank/DDBJ whole genome shotgun (WGS) entry which is preliminary data.</text>
</comment>
<dbReference type="Pfam" id="PF04264">
    <property type="entry name" value="YceI"/>
    <property type="match status" value="1"/>
</dbReference>
<comment type="similarity">
    <text evidence="1">Belongs to the UPF0312 family.</text>
</comment>
<evidence type="ECO:0000313" key="4">
    <source>
        <dbReference type="Proteomes" id="UP001592581"/>
    </source>
</evidence>
<dbReference type="SUPFAM" id="SSF101874">
    <property type="entry name" value="YceI-like"/>
    <property type="match status" value="1"/>
</dbReference>
<feature type="domain" description="Lipid/polyisoprenoid-binding YceI-like" evidence="2">
    <location>
        <begin position="22"/>
        <end position="179"/>
    </location>
</feature>
<keyword evidence="4" id="KW-1185">Reference proteome</keyword>
<reference evidence="3 4" key="1">
    <citation type="submission" date="2024-06" db="EMBL/GenBank/DDBJ databases">
        <authorList>
            <person name="Lee S.D."/>
        </authorList>
    </citation>
    <scope>NUCLEOTIDE SEQUENCE [LARGE SCALE GENOMIC DNA]</scope>
    <source>
        <strain evidence="3 4">N1-10</strain>
    </source>
</reference>
<dbReference type="PANTHER" id="PTHR34406">
    <property type="entry name" value="PROTEIN YCEI"/>
    <property type="match status" value="1"/>
</dbReference>
<dbReference type="PANTHER" id="PTHR34406:SF1">
    <property type="entry name" value="PROTEIN YCEI"/>
    <property type="match status" value="1"/>
</dbReference>
<dbReference type="SMART" id="SM00867">
    <property type="entry name" value="YceI"/>
    <property type="match status" value="1"/>
</dbReference>
<dbReference type="RefSeq" id="WP_380568122.1">
    <property type="nucleotide sequence ID" value="NZ_JBEUKS010000015.1"/>
</dbReference>
<dbReference type="InterPro" id="IPR007372">
    <property type="entry name" value="Lipid/polyisoprenoid-bd_YceI"/>
</dbReference>
<gene>
    <name evidence="3" type="ORF">ABUW04_33020</name>
</gene>
<evidence type="ECO:0000259" key="2">
    <source>
        <dbReference type="SMART" id="SM00867"/>
    </source>
</evidence>
<evidence type="ECO:0000256" key="1">
    <source>
        <dbReference type="ARBA" id="ARBA00008812"/>
    </source>
</evidence>
<organism evidence="3 4">
    <name type="scientific">Streptacidiphilus jeojiensis</name>
    <dbReference type="NCBI Taxonomy" id="3229225"/>
    <lineage>
        <taxon>Bacteria</taxon>
        <taxon>Bacillati</taxon>
        <taxon>Actinomycetota</taxon>
        <taxon>Actinomycetes</taxon>
        <taxon>Kitasatosporales</taxon>
        <taxon>Streptomycetaceae</taxon>
        <taxon>Streptacidiphilus</taxon>
    </lineage>
</organism>
<dbReference type="Gene3D" id="2.40.128.110">
    <property type="entry name" value="Lipid/polyisoprenoid-binding, YceI-like"/>
    <property type="match status" value="1"/>
</dbReference>
<dbReference type="Proteomes" id="UP001592581">
    <property type="component" value="Unassembled WGS sequence"/>
</dbReference>
<proteinExistence type="inferred from homology"/>
<dbReference type="EMBL" id="JBEUKS010000015">
    <property type="protein sequence ID" value="MFC1443073.1"/>
    <property type="molecule type" value="Genomic_DNA"/>
</dbReference>